<evidence type="ECO:0000256" key="1">
    <source>
        <dbReference type="ARBA" id="ARBA00023125"/>
    </source>
</evidence>
<keyword evidence="1" id="KW-0238">DNA-binding</keyword>
<gene>
    <name evidence="3" type="ORF">G9C53_005085</name>
</gene>
<dbReference type="GO" id="GO:0003677">
    <property type="term" value="F:DNA binding"/>
    <property type="evidence" value="ECO:0007669"/>
    <property type="project" value="UniProtKB-KW"/>
</dbReference>
<dbReference type="SUPFAM" id="SSF46894">
    <property type="entry name" value="C-terminal effector domain of the bipartite response regulators"/>
    <property type="match status" value="1"/>
</dbReference>
<dbReference type="PROSITE" id="PS50043">
    <property type="entry name" value="HTH_LUXR_2"/>
    <property type="match status" value="1"/>
</dbReference>
<reference evidence="3" key="2">
    <citation type="submission" date="2018-07" db="EMBL/GenBank/DDBJ databases">
        <authorList>
            <consortium name="NCBI Pathogen Detection Project"/>
        </authorList>
    </citation>
    <scope>NUCLEOTIDE SEQUENCE</scope>
    <source>
        <strain evidence="3">N26921</strain>
    </source>
</reference>
<evidence type="ECO:0000313" key="3">
    <source>
        <dbReference type="EMBL" id="HAF0292673.1"/>
    </source>
</evidence>
<evidence type="ECO:0000259" key="2">
    <source>
        <dbReference type="PROSITE" id="PS50043"/>
    </source>
</evidence>
<protein>
    <recommendedName>
        <fullName evidence="2">HTH luxR-type domain-containing protein</fullName>
    </recommendedName>
</protein>
<sequence>ISEHTVKNHITRIFQKLTVNDRLQAMAKIYQTCIEEGQNINLLN</sequence>
<organism evidence="3">
    <name type="scientific">Salmonella enterica subsp. enterica serovar Typhimurium var. 5-</name>
    <dbReference type="NCBI Taxonomy" id="1620419"/>
    <lineage>
        <taxon>Bacteria</taxon>
        <taxon>Pseudomonadati</taxon>
        <taxon>Pseudomonadota</taxon>
        <taxon>Gammaproteobacteria</taxon>
        <taxon>Enterobacterales</taxon>
        <taxon>Enterobacteriaceae</taxon>
        <taxon>Salmonella</taxon>
    </lineage>
</organism>
<proteinExistence type="predicted"/>
<name>A0A740Q1N0_SALTM</name>
<dbReference type="Gene3D" id="1.10.10.10">
    <property type="entry name" value="Winged helix-like DNA-binding domain superfamily/Winged helix DNA-binding domain"/>
    <property type="match status" value="1"/>
</dbReference>
<dbReference type="InterPro" id="IPR000792">
    <property type="entry name" value="Tscrpt_reg_LuxR_C"/>
</dbReference>
<dbReference type="InterPro" id="IPR036388">
    <property type="entry name" value="WH-like_DNA-bd_sf"/>
</dbReference>
<reference evidence="3" key="1">
    <citation type="journal article" date="2018" name="Genome Biol.">
        <title>SKESA: strategic k-mer extension for scrupulous assemblies.</title>
        <authorList>
            <person name="Souvorov A."/>
            <person name="Agarwala R."/>
            <person name="Lipman D.J."/>
        </authorList>
    </citation>
    <scope>NUCLEOTIDE SEQUENCE</scope>
    <source>
        <strain evidence="3">N26921</strain>
    </source>
</reference>
<dbReference type="AlphaFoldDB" id="A0A740Q1N0"/>
<comment type="caution">
    <text evidence="3">The sequence shown here is derived from an EMBL/GenBank/DDBJ whole genome shotgun (WGS) entry which is preliminary data.</text>
</comment>
<feature type="domain" description="HTH luxR-type" evidence="2">
    <location>
        <begin position="1"/>
        <end position="33"/>
    </location>
</feature>
<dbReference type="EMBL" id="DAATVL010000119">
    <property type="protein sequence ID" value="HAF0292673.1"/>
    <property type="molecule type" value="Genomic_DNA"/>
</dbReference>
<dbReference type="GO" id="GO:0006355">
    <property type="term" value="P:regulation of DNA-templated transcription"/>
    <property type="evidence" value="ECO:0007669"/>
    <property type="project" value="InterPro"/>
</dbReference>
<dbReference type="InterPro" id="IPR016032">
    <property type="entry name" value="Sig_transdc_resp-reg_C-effctor"/>
</dbReference>
<dbReference type="Pfam" id="PF00196">
    <property type="entry name" value="GerE"/>
    <property type="match status" value="1"/>
</dbReference>
<feature type="non-terminal residue" evidence="3">
    <location>
        <position position="1"/>
    </location>
</feature>
<accession>A0A740Q1N0</accession>